<dbReference type="AlphaFoldDB" id="C6MAS7"/>
<organism evidence="1 2">
    <name type="scientific">Neisseria sicca ATCC 29256</name>
    <dbReference type="NCBI Taxonomy" id="547045"/>
    <lineage>
        <taxon>Bacteria</taxon>
        <taxon>Pseudomonadati</taxon>
        <taxon>Pseudomonadota</taxon>
        <taxon>Betaproteobacteria</taxon>
        <taxon>Neisseriales</taxon>
        <taxon>Neisseriaceae</taxon>
        <taxon>Neisseria</taxon>
    </lineage>
</organism>
<evidence type="ECO:0000313" key="1">
    <source>
        <dbReference type="EMBL" id="EET42609.1"/>
    </source>
</evidence>
<comment type="caution">
    <text evidence="1">The sequence shown here is derived from an EMBL/GenBank/DDBJ whole genome shotgun (WGS) entry which is preliminary data.</text>
</comment>
<keyword evidence="2" id="KW-1185">Reference proteome</keyword>
<accession>C6MAS7</accession>
<dbReference type="Proteomes" id="UP000005365">
    <property type="component" value="Unassembled WGS sequence"/>
</dbReference>
<reference evidence="1" key="1">
    <citation type="submission" date="2009-07" db="EMBL/GenBank/DDBJ databases">
        <authorList>
            <person name="Weinstock G."/>
            <person name="Sodergren E."/>
            <person name="Clifton S."/>
            <person name="Fulton L."/>
            <person name="Fulton B."/>
            <person name="Courtney L."/>
            <person name="Fronick C."/>
            <person name="Harrison M."/>
            <person name="Strong C."/>
            <person name="Farmer C."/>
            <person name="Delahaunty K."/>
            <person name="Markovic C."/>
            <person name="Hall O."/>
            <person name="Minx P."/>
            <person name="Tomlinson C."/>
            <person name="Mitreva M."/>
            <person name="Nelson J."/>
            <person name="Hou S."/>
            <person name="Wollam A."/>
            <person name="Pepin K.H."/>
            <person name="Johnson M."/>
            <person name="Bhonagiri V."/>
            <person name="Nash W.E."/>
            <person name="Warren W."/>
            <person name="Chinwalla A."/>
            <person name="Mardis E.R."/>
            <person name="Wilson R.K."/>
        </authorList>
    </citation>
    <scope>NUCLEOTIDE SEQUENCE [LARGE SCALE GENOMIC DNA]</scope>
    <source>
        <strain evidence="1">ATCC 29256</strain>
    </source>
</reference>
<name>C6MAS7_NEISI</name>
<sequence>MPFIAISFSKKPKFFNGCMKTARDLCKIPQNPLNSHQGI</sequence>
<dbReference type="EMBL" id="ACKO02000045">
    <property type="protein sequence ID" value="EET42609.1"/>
    <property type="molecule type" value="Genomic_DNA"/>
</dbReference>
<gene>
    <name evidence="1" type="ORF">NEISICOT_03659</name>
</gene>
<protein>
    <submittedName>
        <fullName evidence="1">Uncharacterized protein</fullName>
    </submittedName>
</protein>
<evidence type="ECO:0000313" key="2">
    <source>
        <dbReference type="Proteomes" id="UP000005365"/>
    </source>
</evidence>
<proteinExistence type="predicted"/>